<gene>
    <name evidence="2" type="ORF">AA14337_3337</name>
</gene>
<accession>A0ABQ0Q115</accession>
<dbReference type="GeneID" id="29557057"/>
<evidence type="ECO:0000313" key="3">
    <source>
        <dbReference type="Proteomes" id="UP001065047"/>
    </source>
</evidence>
<feature type="compositionally biased region" description="Low complexity" evidence="1">
    <location>
        <begin position="673"/>
        <end position="691"/>
    </location>
</feature>
<feature type="compositionally biased region" description="Polar residues" evidence="1">
    <location>
        <begin position="606"/>
        <end position="627"/>
    </location>
</feature>
<organism evidence="2 3">
    <name type="scientific">Acetobacter malorum DSM 14337</name>
    <dbReference type="NCBI Taxonomy" id="1307910"/>
    <lineage>
        <taxon>Bacteria</taxon>
        <taxon>Pseudomonadati</taxon>
        <taxon>Pseudomonadota</taxon>
        <taxon>Alphaproteobacteria</taxon>
        <taxon>Acetobacterales</taxon>
        <taxon>Acetobacteraceae</taxon>
        <taxon>Acetobacter</taxon>
    </lineage>
</organism>
<feature type="region of interest" description="Disordered" evidence="1">
    <location>
        <begin position="245"/>
        <end position="269"/>
    </location>
</feature>
<feature type="region of interest" description="Disordered" evidence="1">
    <location>
        <begin position="40"/>
        <end position="172"/>
    </location>
</feature>
<evidence type="ECO:0000256" key="1">
    <source>
        <dbReference type="SAM" id="MobiDB-lite"/>
    </source>
</evidence>
<feature type="region of interest" description="Disordered" evidence="1">
    <location>
        <begin position="336"/>
        <end position="358"/>
    </location>
</feature>
<dbReference type="RefSeq" id="WP_061505752.1">
    <property type="nucleotide sequence ID" value="NZ_BAPF01000059.1"/>
</dbReference>
<feature type="compositionally biased region" description="Low complexity" evidence="1">
    <location>
        <begin position="437"/>
        <end position="453"/>
    </location>
</feature>
<feature type="compositionally biased region" description="Basic and acidic residues" evidence="1">
    <location>
        <begin position="151"/>
        <end position="169"/>
    </location>
</feature>
<dbReference type="EMBL" id="BAPF01000059">
    <property type="protein sequence ID" value="GBQ86499.1"/>
    <property type="molecule type" value="Genomic_DNA"/>
</dbReference>
<feature type="compositionally biased region" description="Low complexity" evidence="1">
    <location>
        <begin position="112"/>
        <end position="126"/>
    </location>
</feature>
<feature type="compositionally biased region" description="Polar residues" evidence="1">
    <location>
        <begin position="336"/>
        <end position="351"/>
    </location>
</feature>
<protein>
    <recommendedName>
        <fullName evidence="4">Flagellar hook-length control protein-like C-terminal domain-containing protein</fullName>
    </recommendedName>
</protein>
<feature type="compositionally biased region" description="Polar residues" evidence="1">
    <location>
        <begin position="474"/>
        <end position="494"/>
    </location>
</feature>
<comment type="caution">
    <text evidence="2">The sequence shown here is derived from an EMBL/GenBank/DDBJ whole genome shotgun (WGS) entry which is preliminary data.</text>
</comment>
<proteinExistence type="predicted"/>
<evidence type="ECO:0000313" key="2">
    <source>
        <dbReference type="EMBL" id="GBQ86499.1"/>
    </source>
</evidence>
<feature type="region of interest" description="Disordered" evidence="1">
    <location>
        <begin position="606"/>
        <end position="691"/>
    </location>
</feature>
<evidence type="ECO:0008006" key="4">
    <source>
        <dbReference type="Google" id="ProtNLM"/>
    </source>
</evidence>
<reference evidence="2" key="1">
    <citation type="submission" date="2013-04" db="EMBL/GenBank/DDBJ databases">
        <title>The genome sequencing project of 58 acetic acid bacteria.</title>
        <authorList>
            <person name="Okamoto-Kainuma A."/>
            <person name="Ishikawa M."/>
            <person name="Umino S."/>
            <person name="Koizumi Y."/>
            <person name="Shiwa Y."/>
            <person name="Yoshikawa H."/>
            <person name="Matsutani M."/>
            <person name="Matsushita K."/>
        </authorList>
    </citation>
    <scope>NUCLEOTIDE SEQUENCE</scope>
    <source>
        <strain evidence="2">DSM 14337</strain>
    </source>
</reference>
<name>A0ABQ0Q115_9PROT</name>
<sequence>MIENLAGTVNTVAVTTSNQRTAAQAAAPLITGSARFSDVYDQFHSHPSPARPASTKGGQEQDGQEGNDRESAGPLVDGTSTAEGGMAAASASDGSDAKPVQKQSDHRVWDTQSASSSSKYGGSDQSPAVESDTASTDIISPLLTAQAPAKGDVDADATEKDRGNQKADDGDANEIASSVIQAFIGSLFIGAPSLSGPQNIGPADQKAGVAHSASMDGKAAQDTLLSDLSGGTAEQPLPAANASGLATPLVDSQSGRPPVGPPSLNAGMGTQVGLADASTNPAQASPALTSTASVSSVVSDVSGNAVAPSYGGALAPSVTPNAALTGLDANVVSGISVTPASGTDRISTTDPSNDDRGNIDLNTYLSQNWVSGQGVTSQTDKLSGMSQAQTTAIAPATFPQAQKSAGREGVGVSSVNGAEDKKLESPDAFSPLGIGASEQMAQQTQDQSEEQSSGNSDHRASEPSRPAATEDGMQPSQSVSFEQQVAQSSQNIGYQDTGAASTKSGAGKAPKADTPYAASNANPVSRLSVRSEGAGGDGRTLSMTVKTANSSEVRIKVTNDNDGTSRVMLESENEATSHELKKSHADLVRALEAAGVNTSHMKIEVTASNATNSDPNGSGAGSDQQNMMDWDGQGFSGGGQSNQRNSPPKNIPSNPVGDYPILSEAPSGPATLNAGSSGINGSTNSGLNITV</sequence>
<dbReference type="Proteomes" id="UP001065047">
    <property type="component" value="Unassembled WGS sequence"/>
</dbReference>
<feature type="compositionally biased region" description="Low complexity" evidence="1">
    <location>
        <begin position="78"/>
        <end position="94"/>
    </location>
</feature>
<keyword evidence="3" id="KW-1185">Reference proteome</keyword>
<feature type="region of interest" description="Disordered" evidence="1">
    <location>
        <begin position="398"/>
        <end position="542"/>
    </location>
</feature>
<feature type="compositionally biased region" description="Low complexity" evidence="1">
    <location>
        <begin position="497"/>
        <end position="509"/>
    </location>
</feature>